<evidence type="ECO:0000313" key="2">
    <source>
        <dbReference type="Proteomes" id="UP000017184"/>
    </source>
</evidence>
<proteinExistence type="predicted"/>
<dbReference type="HOGENOM" id="CLU_2272308_0_0_4"/>
<dbReference type="AlphaFoldDB" id="U5NEQ5"/>
<evidence type="ECO:0000313" key="1">
    <source>
        <dbReference type="EMBL" id="AGX88644.1"/>
    </source>
</evidence>
<name>U5NEQ5_9BURK</name>
<dbReference type="KEGG" id="cbx:Cenrod_2592"/>
<reference evidence="1 2" key="1">
    <citation type="journal article" date="2013" name="Genome Biol.">
        <title>Genomic analysis reveals key aspects of prokaryotic symbiosis in the phototrophic consortium "Chlorochromatium aggregatum".</title>
        <authorList>
            <person name="Liu Z."/>
            <person name="Muller J."/>
            <person name="Li T."/>
            <person name="Alvey R.M."/>
            <person name="Vogl K."/>
            <person name="Frigaard N.U."/>
            <person name="Rockwell N.C."/>
            <person name="Boyd E.S."/>
            <person name="Tomsho L.P."/>
            <person name="Schuster S.C."/>
            <person name="Henke P."/>
            <person name="Rohde M."/>
            <person name="Overmann J."/>
            <person name="Bryant D.A."/>
        </authorList>
    </citation>
    <scope>NUCLEOTIDE SEQUENCE [LARGE SCALE GENOMIC DNA]</scope>
    <source>
        <strain evidence="1">CR</strain>
    </source>
</reference>
<dbReference type="Proteomes" id="UP000017184">
    <property type="component" value="Chromosome"/>
</dbReference>
<keyword evidence="2" id="KW-1185">Reference proteome</keyword>
<dbReference type="eggNOG" id="ENOG5031901">
    <property type="taxonomic scope" value="Bacteria"/>
</dbReference>
<dbReference type="RefSeq" id="WP_022776579.1">
    <property type="nucleotide sequence ID" value="NC_022576.1"/>
</dbReference>
<gene>
    <name evidence="1" type="ORF">Cenrod_2592</name>
</gene>
<sequence length="102" mass="11479">MRRRIKAALMVLPDQAAKDLDPAWFTEGDNIRVADAFPVDVMLNACGETYESLQPFAVTVDMEGTPVRTVDLEGLLRTKRTMRDKDVSDRQVLERALQALKS</sequence>
<dbReference type="EMBL" id="CP004885">
    <property type="protein sequence ID" value="AGX88644.1"/>
    <property type="molecule type" value="Genomic_DNA"/>
</dbReference>
<protein>
    <submittedName>
        <fullName evidence="1">Uncharacterized protein</fullName>
    </submittedName>
</protein>
<accession>U5NEQ5</accession>
<organism evidence="1 2">
    <name type="scientific">Candidatus Symbiobacter mobilis CR</name>
    <dbReference type="NCBI Taxonomy" id="946483"/>
    <lineage>
        <taxon>Bacteria</taxon>
        <taxon>Pseudomonadati</taxon>
        <taxon>Pseudomonadota</taxon>
        <taxon>Betaproteobacteria</taxon>
        <taxon>Burkholderiales</taxon>
        <taxon>Comamonadaceae</taxon>
    </lineage>
</organism>
<dbReference type="OrthoDB" id="121150at2"/>